<dbReference type="Gene3D" id="2.160.20.10">
    <property type="entry name" value="Single-stranded right-handed beta-helix, Pectin lyase-like"/>
    <property type="match status" value="1"/>
</dbReference>
<dbReference type="PANTHER" id="PTHR46708:SF2">
    <property type="entry name" value="FIBRONECTIN TYPE-III DOMAIN-CONTAINING PROTEIN"/>
    <property type="match status" value="1"/>
</dbReference>
<dbReference type="RefSeq" id="WP_062175948.1">
    <property type="nucleotide sequence ID" value="NZ_BBXL01000002.1"/>
</dbReference>
<feature type="signal peptide" evidence="2">
    <location>
        <begin position="1"/>
        <end position="22"/>
    </location>
</feature>
<keyword evidence="2" id="KW-0732">Signal</keyword>
<dbReference type="InterPro" id="IPR036116">
    <property type="entry name" value="FN3_sf"/>
</dbReference>
<gene>
    <name evidence="5" type="ORF">SAMN05444362_102398</name>
</gene>
<proteinExistence type="predicted"/>
<feature type="domain" description="DUF5123" evidence="4">
    <location>
        <begin position="420"/>
        <end position="540"/>
    </location>
</feature>
<dbReference type="Pfam" id="PF16318">
    <property type="entry name" value="DUF4957"/>
    <property type="match status" value="1"/>
</dbReference>
<evidence type="ECO:0000256" key="1">
    <source>
        <dbReference type="ARBA" id="ARBA00022737"/>
    </source>
</evidence>
<dbReference type="InterPro" id="IPR013783">
    <property type="entry name" value="Ig-like_fold"/>
</dbReference>
<evidence type="ECO:0000313" key="6">
    <source>
        <dbReference type="Proteomes" id="UP000184480"/>
    </source>
</evidence>
<evidence type="ECO:0000259" key="3">
    <source>
        <dbReference type="Pfam" id="PF16318"/>
    </source>
</evidence>
<dbReference type="SUPFAM" id="SSF51126">
    <property type="entry name" value="Pectin lyase-like"/>
    <property type="match status" value="1"/>
</dbReference>
<feature type="chain" id="PRO_5009908223" evidence="2">
    <location>
        <begin position="23"/>
        <end position="542"/>
    </location>
</feature>
<accession>A0A1M4X4A1</accession>
<dbReference type="PANTHER" id="PTHR46708">
    <property type="entry name" value="TENASCIN"/>
    <property type="match status" value="1"/>
</dbReference>
<dbReference type="EMBL" id="FQUC01000002">
    <property type="protein sequence ID" value="SHE88306.1"/>
    <property type="molecule type" value="Genomic_DNA"/>
</dbReference>
<reference evidence="6" key="1">
    <citation type="submission" date="2016-11" db="EMBL/GenBank/DDBJ databases">
        <authorList>
            <person name="Varghese N."/>
            <person name="Submissions S."/>
        </authorList>
    </citation>
    <scope>NUCLEOTIDE SEQUENCE [LARGE SCALE GENOMIC DNA]</scope>
    <source>
        <strain evidence="6">DSM 27370</strain>
    </source>
</reference>
<dbReference type="SUPFAM" id="SSF49265">
    <property type="entry name" value="Fibronectin type III"/>
    <property type="match status" value="1"/>
</dbReference>
<evidence type="ECO:0000256" key="2">
    <source>
        <dbReference type="SAM" id="SignalP"/>
    </source>
</evidence>
<dbReference type="Proteomes" id="UP000184480">
    <property type="component" value="Unassembled WGS sequence"/>
</dbReference>
<dbReference type="Pfam" id="PF17161">
    <property type="entry name" value="DUF5123"/>
    <property type="match status" value="1"/>
</dbReference>
<dbReference type="AlphaFoldDB" id="A0A1M4X4A1"/>
<evidence type="ECO:0000259" key="4">
    <source>
        <dbReference type="Pfam" id="PF17161"/>
    </source>
</evidence>
<dbReference type="Gene3D" id="2.60.40.10">
    <property type="entry name" value="Immunoglobulins"/>
    <property type="match status" value="1"/>
</dbReference>
<dbReference type="InterPro" id="IPR050991">
    <property type="entry name" value="ECM_Regulatory_Proteins"/>
</dbReference>
<evidence type="ECO:0000313" key="5">
    <source>
        <dbReference type="EMBL" id="SHE88306.1"/>
    </source>
</evidence>
<dbReference type="InterPro" id="IPR033427">
    <property type="entry name" value="DUF5123"/>
</dbReference>
<dbReference type="InterPro" id="IPR012334">
    <property type="entry name" value="Pectin_lyas_fold"/>
</dbReference>
<dbReference type="STRING" id="1346286.SAMN05444362_102398"/>
<dbReference type="PROSITE" id="PS51257">
    <property type="entry name" value="PROKAR_LIPOPROTEIN"/>
    <property type="match status" value="1"/>
</dbReference>
<feature type="domain" description="DUF4957" evidence="3">
    <location>
        <begin position="269"/>
        <end position="402"/>
    </location>
</feature>
<dbReference type="InterPro" id="IPR032530">
    <property type="entry name" value="DUF4957"/>
</dbReference>
<organism evidence="5 6">
    <name type="scientific">Dysgonomonas macrotermitis</name>
    <dbReference type="NCBI Taxonomy" id="1346286"/>
    <lineage>
        <taxon>Bacteria</taxon>
        <taxon>Pseudomonadati</taxon>
        <taxon>Bacteroidota</taxon>
        <taxon>Bacteroidia</taxon>
        <taxon>Bacteroidales</taxon>
        <taxon>Dysgonomonadaceae</taxon>
        <taxon>Dysgonomonas</taxon>
    </lineage>
</organism>
<name>A0A1M4X4A1_9BACT</name>
<protein>
    <submittedName>
        <fullName evidence="5">Uncharacterized protein</fullName>
    </submittedName>
</protein>
<sequence length="542" mass="59962">MNKILKYSIMAITSILFASFFASCNDDDDLSADRLFRPQVNETFISGTYFTLKWDKYEGAESFELALSTDTFKTTLRTVTTDTTFFTFDDLEYDTNYQVMMRSVGGGLESNYTSYYITTQDYPVSIEALTDADIIDTQVKITWDDINYDQFEIRLGKKGEVVSTIDVTDDDNQTKQMIISELDPATSYSVYTYVLEDGEMIYKGKRQFKTAAAQVYEGEVFDLRGLSDEESLNLITPEYISNINTNYPDGATIVLKGGTVYNINNAIELKGNITFITGLTFSGNAVMAIDNNFVVPSSSTVSNVRFEKVFFTEGPTKPRDSGNYGGTYVFNFNQSNATLENLTFESCVIKYKRGVIRSQTQATINNITINNCVIDSIGGYGIVNNDNDNSVIANVKITNSTISHAEKFLVGAKGPSITSILVENVTVCYSPKGSGNYLFDYNGKDIPGGLTVKNSIFGAGWGSTVNGMRSSSSKITFDKCFRASDLEWTVAAGATAPTAPIDDLTNLNKKTTELFQNPDKGDFTIIDSDTKARKIGDPRWLN</sequence>
<dbReference type="OrthoDB" id="691503at2"/>
<keyword evidence="6" id="KW-1185">Reference proteome</keyword>
<dbReference type="InterPro" id="IPR011050">
    <property type="entry name" value="Pectin_lyase_fold/virulence"/>
</dbReference>
<keyword evidence="1" id="KW-0677">Repeat</keyword>